<keyword evidence="5" id="KW-0408">Iron</keyword>
<comment type="caution">
    <text evidence="9">The sequence shown here is derived from an EMBL/GenBank/DDBJ whole genome shotgun (WGS) entry which is preliminary data.</text>
</comment>
<evidence type="ECO:0000256" key="2">
    <source>
        <dbReference type="ARBA" id="ARBA00022448"/>
    </source>
</evidence>
<protein>
    <submittedName>
        <fullName evidence="9">Ferredoxin</fullName>
    </submittedName>
</protein>
<sequence length="83" mass="8838">MKVWVDPQRCQGHTLCAMIAPEMFVLSDLDGSSSAVCEVVPPDQEELVREAAHSCPEQAIVVDDPRGGSATENNGAKSLEVNA</sequence>
<dbReference type="GO" id="GO:0046872">
    <property type="term" value="F:metal ion binding"/>
    <property type="evidence" value="ECO:0007669"/>
    <property type="project" value="UniProtKB-KW"/>
</dbReference>
<dbReference type="Pfam" id="PF13459">
    <property type="entry name" value="Fer4_15"/>
    <property type="match status" value="1"/>
</dbReference>
<name>A0A1A2TGZ2_MYCNT</name>
<dbReference type="AlphaFoldDB" id="A0A1A2TGZ2"/>
<keyword evidence="4" id="KW-0249">Electron transport</keyword>
<feature type="region of interest" description="Disordered" evidence="8">
    <location>
        <begin position="62"/>
        <end position="83"/>
    </location>
</feature>
<reference evidence="9 10" key="1">
    <citation type="submission" date="2016-06" db="EMBL/GenBank/DDBJ databases">
        <authorList>
            <person name="Kjaerup R.B."/>
            <person name="Dalgaard T.S."/>
            <person name="Juul-Madsen H.R."/>
        </authorList>
    </citation>
    <scope>NUCLEOTIDE SEQUENCE [LARGE SCALE GENOMIC DNA]</scope>
    <source>
        <strain evidence="9 10">E152</strain>
    </source>
</reference>
<dbReference type="OrthoDB" id="3215519at2"/>
<organism evidence="9 10">
    <name type="scientific">Mycobacterium mantenii</name>
    <dbReference type="NCBI Taxonomy" id="560555"/>
    <lineage>
        <taxon>Bacteria</taxon>
        <taxon>Bacillati</taxon>
        <taxon>Actinomycetota</taxon>
        <taxon>Actinomycetes</taxon>
        <taxon>Mycobacteriales</taxon>
        <taxon>Mycobacteriaceae</taxon>
        <taxon>Mycobacterium</taxon>
        <taxon>Mycobacterium avium complex (MAC)</taxon>
    </lineage>
</organism>
<accession>A0A1A2TGZ2</accession>
<proteinExistence type="predicted"/>
<evidence type="ECO:0000256" key="7">
    <source>
        <dbReference type="ARBA" id="ARBA00023291"/>
    </source>
</evidence>
<keyword evidence="7" id="KW-0003">3Fe-4S</keyword>
<gene>
    <name evidence="9" type="ORF">A5683_22090</name>
</gene>
<keyword evidence="2" id="KW-0813">Transport</keyword>
<comment type="cofactor">
    <cofactor evidence="1">
        <name>[3Fe-4S] cluster</name>
        <dbReference type="ChEBI" id="CHEBI:21137"/>
    </cofactor>
</comment>
<evidence type="ECO:0000256" key="1">
    <source>
        <dbReference type="ARBA" id="ARBA00001927"/>
    </source>
</evidence>
<evidence type="ECO:0000256" key="3">
    <source>
        <dbReference type="ARBA" id="ARBA00022723"/>
    </source>
</evidence>
<evidence type="ECO:0000256" key="5">
    <source>
        <dbReference type="ARBA" id="ARBA00023004"/>
    </source>
</evidence>
<evidence type="ECO:0000313" key="10">
    <source>
        <dbReference type="Proteomes" id="UP000092389"/>
    </source>
</evidence>
<dbReference type="SUPFAM" id="SSF54862">
    <property type="entry name" value="4Fe-4S ferredoxins"/>
    <property type="match status" value="1"/>
</dbReference>
<dbReference type="InterPro" id="IPR051269">
    <property type="entry name" value="Fe-S_cluster_ET"/>
</dbReference>
<dbReference type="EMBL" id="LZJU01000083">
    <property type="protein sequence ID" value="OBH75706.1"/>
    <property type="molecule type" value="Genomic_DNA"/>
</dbReference>
<dbReference type="GO" id="GO:0051538">
    <property type="term" value="F:3 iron, 4 sulfur cluster binding"/>
    <property type="evidence" value="ECO:0007669"/>
    <property type="project" value="UniProtKB-KW"/>
</dbReference>
<keyword evidence="6" id="KW-0411">Iron-sulfur</keyword>
<dbReference type="PANTHER" id="PTHR36923:SF3">
    <property type="entry name" value="FERREDOXIN"/>
    <property type="match status" value="1"/>
</dbReference>
<evidence type="ECO:0000256" key="4">
    <source>
        <dbReference type="ARBA" id="ARBA00022982"/>
    </source>
</evidence>
<evidence type="ECO:0000256" key="6">
    <source>
        <dbReference type="ARBA" id="ARBA00023014"/>
    </source>
</evidence>
<dbReference type="Gene3D" id="3.30.70.20">
    <property type="match status" value="1"/>
</dbReference>
<keyword evidence="3" id="KW-0479">Metal-binding</keyword>
<dbReference type="PANTHER" id="PTHR36923">
    <property type="entry name" value="FERREDOXIN"/>
    <property type="match status" value="1"/>
</dbReference>
<evidence type="ECO:0000313" key="9">
    <source>
        <dbReference type="EMBL" id="OBH75706.1"/>
    </source>
</evidence>
<dbReference type="Proteomes" id="UP000092389">
    <property type="component" value="Unassembled WGS sequence"/>
</dbReference>
<evidence type="ECO:0000256" key="8">
    <source>
        <dbReference type="SAM" id="MobiDB-lite"/>
    </source>
</evidence>